<sequence>MQEPDPRQRTKLLRIRARQCRFIVSEDTRNAVCCGAPTADESSWCDWHRRLVYVPAQPLRGGREALAS</sequence>
<protein>
    <submittedName>
        <fullName evidence="1">GcrA cell cycle regulator</fullName>
    </submittedName>
</protein>
<evidence type="ECO:0000313" key="1">
    <source>
        <dbReference type="EMBL" id="EIM31139.1"/>
    </source>
</evidence>
<gene>
    <name evidence="1" type="ORF">MicloDRAFT_00001280</name>
</gene>
<proteinExistence type="predicted"/>
<dbReference type="Proteomes" id="UP000003947">
    <property type="component" value="Unassembled WGS sequence"/>
</dbReference>
<keyword evidence="2" id="KW-1185">Reference proteome</keyword>
<dbReference type="STRING" id="864069.MicloDRAFT_00001280"/>
<dbReference type="PATRIC" id="fig|864069.3.peg.131"/>
<dbReference type="AlphaFoldDB" id="I4Z4J7"/>
<name>I4Z4J7_9HYPH</name>
<dbReference type="HOGENOM" id="CLU_180728_0_0_5"/>
<dbReference type="eggNOG" id="COG5352">
    <property type="taxonomic scope" value="Bacteria"/>
</dbReference>
<accession>I4Z4J7</accession>
<organism evidence="1 2">
    <name type="scientific">Microvirga lotononidis</name>
    <dbReference type="NCBI Taxonomy" id="864069"/>
    <lineage>
        <taxon>Bacteria</taxon>
        <taxon>Pseudomonadati</taxon>
        <taxon>Pseudomonadota</taxon>
        <taxon>Alphaproteobacteria</taxon>
        <taxon>Hyphomicrobiales</taxon>
        <taxon>Methylobacteriaceae</taxon>
        <taxon>Microvirga</taxon>
    </lineage>
</organism>
<evidence type="ECO:0000313" key="2">
    <source>
        <dbReference type="Proteomes" id="UP000003947"/>
    </source>
</evidence>
<reference evidence="1 2" key="1">
    <citation type="submission" date="2012-02" db="EMBL/GenBank/DDBJ databases">
        <title>Improved High-Quality Draft sequence of Microvirga sp. WSM3557.</title>
        <authorList>
            <consortium name="US DOE Joint Genome Institute"/>
            <person name="Lucas S."/>
            <person name="Han J."/>
            <person name="Lapidus A."/>
            <person name="Cheng J.-F."/>
            <person name="Goodwin L."/>
            <person name="Pitluck S."/>
            <person name="Peters L."/>
            <person name="Zhang X."/>
            <person name="Detter J.C."/>
            <person name="Han C."/>
            <person name="Tapia R."/>
            <person name="Land M."/>
            <person name="Hauser L."/>
            <person name="Kyrpides N."/>
            <person name="Ivanova N."/>
            <person name="Pagani I."/>
            <person name="Brau L."/>
            <person name="Yates R."/>
            <person name="O'Hara G."/>
            <person name="Rui T."/>
            <person name="Howieson J."/>
            <person name="Reeve W."/>
            <person name="Woyke T."/>
        </authorList>
    </citation>
    <scope>NUCLEOTIDE SEQUENCE [LARGE SCALE GENOMIC DNA]</scope>
    <source>
        <strain evidence="1 2">WSM3557</strain>
    </source>
</reference>
<dbReference type="EMBL" id="JH660633">
    <property type="protein sequence ID" value="EIM31139.1"/>
    <property type="molecule type" value="Genomic_DNA"/>
</dbReference>